<comment type="caution">
    <text evidence="1">The sequence shown here is derived from an EMBL/GenBank/DDBJ whole genome shotgun (WGS) entry which is preliminary data.</text>
</comment>
<sequence>MSGFNNGQAKKNGLWKLTTAAAVSAFFFWPGMTLADRVSDPVQQLSTDPGYGHRMHVHPGNVVTPRHRHRAKPLHYNHHRPNVRPGHHYRDYYGYQARHRAYPRRYHRPPQHYGRGLYHRPSHYHYGYYHRRLPPSYVTFRIGNRPLYYSAGIYYRPHYSGFVVARPPYGLTVRRLPDGAARLRWRNGYYYVAYGTFYKWDRHKRGYRVVVNPGFDRAGAFR</sequence>
<dbReference type="EMBL" id="BSYJ01000001">
    <property type="protein sequence ID" value="GMG85851.1"/>
    <property type="molecule type" value="Genomic_DNA"/>
</dbReference>
<accession>A0ABQ6LUX4</accession>
<dbReference type="Pfam" id="PF20125">
    <property type="entry name" value="DUF6515"/>
    <property type="match status" value="1"/>
</dbReference>
<protein>
    <recommendedName>
        <fullName evidence="3">RcnB family protein</fullName>
    </recommendedName>
</protein>
<reference evidence="1 2" key="1">
    <citation type="submission" date="2023-04" db="EMBL/GenBank/DDBJ databases">
        <title>Marinobulbifer ophiurae gen. nov., sp. Nov., isolate from tissue of brittle star Ophioplocus japonicus.</title>
        <authorList>
            <person name="Kawano K."/>
            <person name="Sawayama S."/>
            <person name="Nakagawa S."/>
        </authorList>
    </citation>
    <scope>NUCLEOTIDE SEQUENCE [LARGE SCALE GENOMIC DNA]</scope>
    <source>
        <strain evidence="1 2">NKW57</strain>
    </source>
</reference>
<evidence type="ECO:0000313" key="1">
    <source>
        <dbReference type="EMBL" id="GMG85851.1"/>
    </source>
</evidence>
<name>A0ABQ6LUX4_9GAMM</name>
<gene>
    <name evidence="1" type="ORF">MNKW57_01720</name>
</gene>
<organism evidence="1 2">
    <name type="scientific">Biformimicrobium ophioploci</name>
    <dbReference type="NCBI Taxonomy" id="3036711"/>
    <lineage>
        <taxon>Bacteria</taxon>
        <taxon>Pseudomonadati</taxon>
        <taxon>Pseudomonadota</taxon>
        <taxon>Gammaproteobacteria</taxon>
        <taxon>Cellvibrionales</taxon>
        <taxon>Microbulbiferaceae</taxon>
        <taxon>Biformimicrobium</taxon>
    </lineage>
</organism>
<dbReference type="InterPro" id="IPR045398">
    <property type="entry name" value="DUF6515"/>
</dbReference>
<proteinExistence type="predicted"/>
<keyword evidence="2" id="KW-1185">Reference proteome</keyword>
<dbReference type="RefSeq" id="WP_285762377.1">
    <property type="nucleotide sequence ID" value="NZ_BSYJ01000001.1"/>
</dbReference>
<evidence type="ECO:0008006" key="3">
    <source>
        <dbReference type="Google" id="ProtNLM"/>
    </source>
</evidence>
<evidence type="ECO:0000313" key="2">
    <source>
        <dbReference type="Proteomes" id="UP001224392"/>
    </source>
</evidence>
<dbReference type="Proteomes" id="UP001224392">
    <property type="component" value="Unassembled WGS sequence"/>
</dbReference>